<proteinExistence type="predicted"/>
<dbReference type="RefSeq" id="WP_180045114.1">
    <property type="nucleotide sequence ID" value="NZ_CP048659.1"/>
</dbReference>
<protein>
    <submittedName>
        <fullName evidence="1">Uncharacterized protein</fullName>
    </submittedName>
</protein>
<gene>
    <name evidence="1" type="ORF">G0028_12235</name>
</gene>
<accession>A0A7S6VXC6</accession>
<name>A0A7S6VXC6_9GAMM</name>
<organism evidence="1 2">
    <name type="scientific">Acinetobacter piscicola</name>
    <dbReference type="NCBI Taxonomy" id="2006115"/>
    <lineage>
        <taxon>Bacteria</taxon>
        <taxon>Pseudomonadati</taxon>
        <taxon>Pseudomonadota</taxon>
        <taxon>Gammaproteobacteria</taxon>
        <taxon>Moraxellales</taxon>
        <taxon>Moraxellaceae</taxon>
        <taxon>Acinetobacter</taxon>
    </lineage>
</organism>
<dbReference type="EMBL" id="CP048659">
    <property type="protein sequence ID" value="QOW46601.1"/>
    <property type="molecule type" value="Genomic_DNA"/>
</dbReference>
<dbReference type="AlphaFoldDB" id="A0A7S6VXC6"/>
<evidence type="ECO:0000313" key="1">
    <source>
        <dbReference type="EMBL" id="QOW46601.1"/>
    </source>
</evidence>
<sequence length="189" mass="21748">MPHTPKDVFIARFQASQAAQGDSRSFTVQLSADQFIFRSWIDQFNYAKPTQWQSTFSSQNIKKDSLIIGLAYTPDGAKPEQYQIASFATLSCAHNQLSVSKPVQPFLAWNRQTANCAIGDRKTIGILDGFIQYDQSHYLAQLQQKYPTCEQLNKAFPPLKMNENIQHPQSFLSFKRWWKDFVNKLQSLF</sequence>
<dbReference type="Proteomes" id="UP000593966">
    <property type="component" value="Chromosome"/>
</dbReference>
<keyword evidence="2" id="KW-1185">Reference proteome</keyword>
<reference evidence="1 2" key="1">
    <citation type="submission" date="2020-02" db="EMBL/GenBank/DDBJ databases">
        <title>Tigecycline-resistant Acinetobacter species from pigs and migratory birds.</title>
        <authorList>
            <person name="Chen C."/>
            <person name="Sun J."/>
            <person name="Liao X.-P."/>
            <person name="Liu Y.-H."/>
        </authorList>
    </citation>
    <scope>NUCLEOTIDE SEQUENCE [LARGE SCALE GENOMIC DNA]</scope>
    <source>
        <strain evidence="1 2">YH12207_T</strain>
    </source>
</reference>
<evidence type="ECO:0000313" key="2">
    <source>
        <dbReference type="Proteomes" id="UP000593966"/>
    </source>
</evidence>